<proteinExistence type="predicted"/>
<accession>A0A653CVS1</accession>
<dbReference type="AlphaFoldDB" id="A0A653CVS1"/>
<keyword evidence="2" id="KW-1185">Reference proteome</keyword>
<dbReference type="Proteomes" id="UP000410492">
    <property type="component" value="Unassembled WGS sequence"/>
</dbReference>
<evidence type="ECO:0000313" key="1">
    <source>
        <dbReference type="EMBL" id="VEN51956.1"/>
    </source>
</evidence>
<organism evidence="1 2">
    <name type="scientific">Callosobruchus maculatus</name>
    <name type="common">Southern cowpea weevil</name>
    <name type="synonym">Pulse bruchid</name>
    <dbReference type="NCBI Taxonomy" id="64391"/>
    <lineage>
        <taxon>Eukaryota</taxon>
        <taxon>Metazoa</taxon>
        <taxon>Ecdysozoa</taxon>
        <taxon>Arthropoda</taxon>
        <taxon>Hexapoda</taxon>
        <taxon>Insecta</taxon>
        <taxon>Pterygota</taxon>
        <taxon>Neoptera</taxon>
        <taxon>Endopterygota</taxon>
        <taxon>Coleoptera</taxon>
        <taxon>Polyphaga</taxon>
        <taxon>Cucujiformia</taxon>
        <taxon>Chrysomeloidea</taxon>
        <taxon>Chrysomelidae</taxon>
        <taxon>Bruchinae</taxon>
        <taxon>Bruchini</taxon>
        <taxon>Callosobruchus</taxon>
    </lineage>
</organism>
<evidence type="ECO:0000313" key="2">
    <source>
        <dbReference type="Proteomes" id="UP000410492"/>
    </source>
</evidence>
<dbReference type="EMBL" id="CAACVG010009069">
    <property type="protein sequence ID" value="VEN51956.1"/>
    <property type="molecule type" value="Genomic_DNA"/>
</dbReference>
<gene>
    <name evidence="1" type="ORF">CALMAC_LOCUS12251</name>
</gene>
<reference evidence="1 2" key="1">
    <citation type="submission" date="2019-01" db="EMBL/GenBank/DDBJ databases">
        <authorList>
            <person name="Sayadi A."/>
        </authorList>
    </citation>
    <scope>NUCLEOTIDE SEQUENCE [LARGE SCALE GENOMIC DNA]</scope>
</reference>
<protein>
    <submittedName>
        <fullName evidence="1">Uncharacterized protein</fullName>
    </submittedName>
</protein>
<sequence>MVFDLNNRVFCFQFFSRVKACYSNNIVYTQSAAS</sequence>
<name>A0A653CVS1_CALMS</name>